<dbReference type="HOGENOM" id="CLU_049311_1_0_0"/>
<dbReference type="STRING" id="479434.Sthe_2849"/>
<keyword evidence="2" id="KW-1185">Reference proteome</keyword>
<dbReference type="KEGG" id="sti:Sthe_2849"/>
<evidence type="ECO:0000313" key="1">
    <source>
        <dbReference type="EMBL" id="ACZ40259.1"/>
    </source>
</evidence>
<protein>
    <submittedName>
        <fullName evidence="1">LmbE family protein</fullName>
    </submittedName>
</protein>
<dbReference type="GO" id="GO:0016811">
    <property type="term" value="F:hydrolase activity, acting on carbon-nitrogen (but not peptide) bonds, in linear amides"/>
    <property type="evidence" value="ECO:0007669"/>
    <property type="project" value="TreeGrafter"/>
</dbReference>
<dbReference type="PANTHER" id="PTHR12993:SF29">
    <property type="entry name" value="BLR3841 PROTEIN"/>
    <property type="match status" value="1"/>
</dbReference>
<dbReference type="Proteomes" id="UP000002027">
    <property type="component" value="Chromosome 2"/>
</dbReference>
<dbReference type="Gene3D" id="3.40.50.10320">
    <property type="entry name" value="LmbE-like"/>
    <property type="match status" value="1"/>
</dbReference>
<reference evidence="2" key="1">
    <citation type="submission" date="2009-11" db="EMBL/GenBank/DDBJ databases">
        <title>The complete chromosome 2 of Sphaerobacter thermophilus DSM 20745.</title>
        <authorList>
            <person name="Lucas S."/>
            <person name="Copeland A."/>
            <person name="Lapidus A."/>
            <person name="Glavina del Rio T."/>
            <person name="Dalin E."/>
            <person name="Tice H."/>
            <person name="Bruce D."/>
            <person name="Goodwin L."/>
            <person name="Pitluck S."/>
            <person name="Kyrpides N."/>
            <person name="Mavromatis K."/>
            <person name="Ivanova N."/>
            <person name="Mikhailova N."/>
            <person name="LaButti K.M."/>
            <person name="Clum A."/>
            <person name="Sun H.I."/>
            <person name="Brettin T."/>
            <person name="Detter J.C."/>
            <person name="Han C."/>
            <person name="Larimer F."/>
            <person name="Land M."/>
            <person name="Hauser L."/>
            <person name="Markowitz V."/>
            <person name="Cheng J.F."/>
            <person name="Hugenholtz P."/>
            <person name="Woyke T."/>
            <person name="Wu D."/>
            <person name="Steenblock K."/>
            <person name="Schneider S."/>
            <person name="Pukall R."/>
            <person name="Goeker M."/>
            <person name="Klenk H.P."/>
            <person name="Eisen J.A."/>
        </authorList>
    </citation>
    <scope>NUCLEOTIDE SEQUENCE [LARGE SCALE GENOMIC DNA]</scope>
    <source>
        <strain evidence="2">ATCC 49802 / DSM 20745 / S 6022</strain>
    </source>
</reference>
<evidence type="ECO:0000313" key="2">
    <source>
        <dbReference type="Proteomes" id="UP000002027"/>
    </source>
</evidence>
<organism evidence="1 2">
    <name type="scientific">Sphaerobacter thermophilus (strain ATCC 49802 / DSM 20745 / KCCM 41009 / NCIMB 13125 / S 6022)</name>
    <dbReference type="NCBI Taxonomy" id="479434"/>
    <lineage>
        <taxon>Bacteria</taxon>
        <taxon>Pseudomonadati</taxon>
        <taxon>Thermomicrobiota</taxon>
        <taxon>Thermomicrobia</taxon>
        <taxon>Sphaerobacterales</taxon>
        <taxon>Sphaerobacterineae</taxon>
        <taxon>Sphaerobacteraceae</taxon>
        <taxon>Sphaerobacter</taxon>
    </lineage>
</organism>
<proteinExistence type="predicted"/>
<dbReference type="PANTHER" id="PTHR12993">
    <property type="entry name" value="N-ACETYLGLUCOSAMINYL-PHOSPHATIDYLINOSITOL DE-N-ACETYLASE-RELATED"/>
    <property type="match status" value="1"/>
</dbReference>
<dbReference type="Pfam" id="PF02585">
    <property type="entry name" value="PIG-L"/>
    <property type="match status" value="1"/>
</dbReference>
<dbReference type="eggNOG" id="COG2120">
    <property type="taxonomic scope" value="Bacteria"/>
</dbReference>
<accession>D1C8W6</accession>
<gene>
    <name evidence="1" type="ordered locus">Sthe_2849</name>
</gene>
<reference evidence="1 2" key="2">
    <citation type="journal article" date="2010" name="Stand. Genomic Sci.">
        <title>Complete genome sequence of Desulfohalobium retbaense type strain (HR(100)).</title>
        <authorList>
            <person name="Spring S."/>
            <person name="Nolan M."/>
            <person name="Lapidus A."/>
            <person name="Glavina Del Rio T."/>
            <person name="Copeland A."/>
            <person name="Tice H."/>
            <person name="Cheng J.F."/>
            <person name="Lucas S."/>
            <person name="Land M."/>
            <person name="Chen F."/>
            <person name="Bruce D."/>
            <person name="Goodwin L."/>
            <person name="Pitluck S."/>
            <person name="Ivanova N."/>
            <person name="Mavromatis K."/>
            <person name="Mikhailova N."/>
            <person name="Pati A."/>
            <person name="Chen A."/>
            <person name="Palaniappan K."/>
            <person name="Hauser L."/>
            <person name="Chang Y.J."/>
            <person name="Jeffries C.D."/>
            <person name="Munk C."/>
            <person name="Kiss H."/>
            <person name="Chain P."/>
            <person name="Han C."/>
            <person name="Brettin T."/>
            <person name="Detter J.C."/>
            <person name="Schuler E."/>
            <person name="Goker M."/>
            <person name="Rohde M."/>
            <person name="Bristow J."/>
            <person name="Eisen J.A."/>
            <person name="Markowitz V."/>
            <person name="Hugenholtz P."/>
            <person name="Kyrpides N.C."/>
            <person name="Klenk H.P."/>
        </authorList>
    </citation>
    <scope>NUCLEOTIDE SEQUENCE [LARGE SCALE GENOMIC DNA]</scope>
    <source>
        <strain evidence="2">ATCC 49802 / DSM 20745 / S 6022</strain>
    </source>
</reference>
<dbReference type="AlphaFoldDB" id="D1C8W6"/>
<dbReference type="SUPFAM" id="SSF102588">
    <property type="entry name" value="LmbE-like"/>
    <property type="match status" value="1"/>
</dbReference>
<dbReference type="InParanoid" id="D1C8W6"/>
<sequence length="258" mass="29016">MPVAPVEHGMAPGLERNGEQMAGSMAVVSAHAADFVWRAGGTIAKYVRHGWDVNVVIMSLGVRGESASLWRTEGQTYEEVARIRREEATRAAEVLGCRLHFFDLVDYPMEITPEVMDRLVRFFREVRPSIILTHGHKDPFNPDHPVVHKATVEARLLAGAAGVMPEIPPIAPPRLFGFEPHQTEMSEFKPEILVDITADFETKLKAMQCVPTQTYLIEFHRQLAEARGYHARRNGQSRDVKYAEAFQSYVPIVTDMLP</sequence>
<dbReference type="EMBL" id="CP001824">
    <property type="protein sequence ID" value="ACZ40259.1"/>
    <property type="molecule type" value="Genomic_DNA"/>
</dbReference>
<dbReference type="InterPro" id="IPR024078">
    <property type="entry name" value="LmbE-like_dom_sf"/>
</dbReference>
<name>D1C8W6_SPHTD</name>
<dbReference type="InterPro" id="IPR003737">
    <property type="entry name" value="GlcNAc_PI_deacetylase-related"/>
</dbReference>